<dbReference type="Proteomes" id="UP000231034">
    <property type="component" value="Unassembled WGS sequence"/>
</dbReference>
<dbReference type="EMBL" id="PFVR01000022">
    <property type="protein sequence ID" value="PJA84732.1"/>
    <property type="molecule type" value="Genomic_DNA"/>
</dbReference>
<dbReference type="InterPro" id="IPR023574">
    <property type="entry name" value="Ribosomal_uL4_dom_sf"/>
</dbReference>
<accession>A0A2M7Z5I9</accession>
<dbReference type="Pfam" id="PF00573">
    <property type="entry name" value="Ribosomal_L4"/>
    <property type="match status" value="1"/>
</dbReference>
<proteinExistence type="inferred from homology"/>
<dbReference type="GO" id="GO:1990904">
    <property type="term" value="C:ribonucleoprotein complex"/>
    <property type="evidence" value="ECO:0007669"/>
    <property type="project" value="UniProtKB-KW"/>
</dbReference>
<reference evidence="5" key="1">
    <citation type="submission" date="2017-09" db="EMBL/GenBank/DDBJ databases">
        <title>Depth-based differentiation of microbial function through sediment-hosted aquifers and enrichment of novel symbionts in the deep terrestrial subsurface.</title>
        <authorList>
            <person name="Probst A.J."/>
            <person name="Ladd B."/>
            <person name="Jarett J.K."/>
            <person name="Geller-Mcgrath D.E."/>
            <person name="Sieber C.M.K."/>
            <person name="Emerson J.B."/>
            <person name="Anantharaman K."/>
            <person name="Thomas B.C."/>
            <person name="Malmstrom R."/>
            <person name="Stieglmeier M."/>
            <person name="Klingl A."/>
            <person name="Woyke T."/>
            <person name="Ryan C.M."/>
            <person name="Banfield J.F."/>
        </authorList>
    </citation>
    <scope>NUCLEOTIDE SEQUENCE [LARGE SCALE GENOMIC DNA]</scope>
</reference>
<keyword evidence="2 4" id="KW-0689">Ribosomal protein</keyword>
<evidence type="ECO:0000313" key="4">
    <source>
        <dbReference type="EMBL" id="PJA84732.1"/>
    </source>
</evidence>
<evidence type="ECO:0000313" key="5">
    <source>
        <dbReference type="Proteomes" id="UP000231034"/>
    </source>
</evidence>
<dbReference type="GO" id="GO:0003735">
    <property type="term" value="F:structural constituent of ribosome"/>
    <property type="evidence" value="ECO:0007669"/>
    <property type="project" value="InterPro"/>
</dbReference>
<name>A0A2M7Z5I9_9BACT</name>
<keyword evidence="3" id="KW-0687">Ribonucleoprotein</keyword>
<dbReference type="AlphaFoldDB" id="A0A2M7Z5I9"/>
<comment type="caution">
    <text evidence="4">The sequence shown here is derived from an EMBL/GenBank/DDBJ whole genome shotgun (WGS) entry which is preliminary data.</text>
</comment>
<gene>
    <name evidence="4" type="primary">rplD</name>
    <name evidence="4" type="ORF">CO145_00700</name>
</gene>
<dbReference type="GO" id="GO:0005840">
    <property type="term" value="C:ribosome"/>
    <property type="evidence" value="ECO:0007669"/>
    <property type="project" value="UniProtKB-KW"/>
</dbReference>
<dbReference type="Gene3D" id="3.40.1370.10">
    <property type="match status" value="1"/>
</dbReference>
<dbReference type="GO" id="GO:0006412">
    <property type="term" value="P:translation"/>
    <property type="evidence" value="ECO:0007669"/>
    <property type="project" value="InterPro"/>
</dbReference>
<dbReference type="InterPro" id="IPR002136">
    <property type="entry name" value="Ribosomal_uL4"/>
</dbReference>
<evidence type="ECO:0000256" key="1">
    <source>
        <dbReference type="ARBA" id="ARBA00010528"/>
    </source>
</evidence>
<organism evidence="4 5">
    <name type="scientific">Candidatus Nealsonbacteria bacterium CG_4_9_14_3_um_filter_37_13</name>
    <dbReference type="NCBI Taxonomy" id="1974695"/>
    <lineage>
        <taxon>Bacteria</taxon>
        <taxon>Candidatus Nealsoniibacteriota</taxon>
    </lineage>
</organism>
<dbReference type="SUPFAM" id="SSF52166">
    <property type="entry name" value="Ribosomal protein L4"/>
    <property type="match status" value="1"/>
</dbReference>
<sequence length="73" mass="8561">NWKLKIENFKEGSVLITLPDYDKNLILAARNLPEVDTIWARNLNVLDLLTFKYLIMPKESIKVIKETFLKSIK</sequence>
<evidence type="ECO:0000256" key="2">
    <source>
        <dbReference type="ARBA" id="ARBA00022980"/>
    </source>
</evidence>
<protein>
    <submittedName>
        <fullName evidence="4">50S ribosomal protein L4</fullName>
    </submittedName>
</protein>
<feature type="non-terminal residue" evidence="4">
    <location>
        <position position="1"/>
    </location>
</feature>
<evidence type="ECO:0000256" key="3">
    <source>
        <dbReference type="ARBA" id="ARBA00023274"/>
    </source>
</evidence>
<comment type="similarity">
    <text evidence="1">Belongs to the universal ribosomal protein uL4 family.</text>
</comment>